<dbReference type="Proteomes" id="UP000663866">
    <property type="component" value="Unassembled WGS sequence"/>
</dbReference>
<accession>A0A821HH62</accession>
<feature type="non-terminal residue" evidence="1">
    <location>
        <position position="1"/>
    </location>
</feature>
<dbReference type="InterPro" id="IPR035979">
    <property type="entry name" value="RBD_domain_sf"/>
</dbReference>
<dbReference type="InterPro" id="IPR012677">
    <property type="entry name" value="Nucleotide-bd_a/b_plait_sf"/>
</dbReference>
<dbReference type="EMBL" id="CAJOBG010096124">
    <property type="protein sequence ID" value="CAF4684223.1"/>
    <property type="molecule type" value="Genomic_DNA"/>
</dbReference>
<gene>
    <name evidence="1" type="ORF">OVN521_LOCUS47840</name>
</gene>
<sequence>MTPSPLSLQVNKMNNMKPTKTIKTDVGTNGEIPKLYCTNLPENCKVNDLQRLFSPFGH</sequence>
<name>A0A821HH62_9BILA</name>
<dbReference type="AlphaFoldDB" id="A0A821HH62"/>
<dbReference type="SUPFAM" id="SSF54928">
    <property type="entry name" value="RNA-binding domain, RBD"/>
    <property type="match status" value="1"/>
</dbReference>
<organism evidence="1 2">
    <name type="scientific">Rotaria magnacalcarata</name>
    <dbReference type="NCBI Taxonomy" id="392030"/>
    <lineage>
        <taxon>Eukaryota</taxon>
        <taxon>Metazoa</taxon>
        <taxon>Spiralia</taxon>
        <taxon>Gnathifera</taxon>
        <taxon>Rotifera</taxon>
        <taxon>Eurotatoria</taxon>
        <taxon>Bdelloidea</taxon>
        <taxon>Philodinida</taxon>
        <taxon>Philodinidae</taxon>
        <taxon>Rotaria</taxon>
    </lineage>
</organism>
<evidence type="ECO:0000313" key="2">
    <source>
        <dbReference type="Proteomes" id="UP000663866"/>
    </source>
</evidence>
<dbReference type="GO" id="GO:0003676">
    <property type="term" value="F:nucleic acid binding"/>
    <property type="evidence" value="ECO:0007669"/>
    <property type="project" value="InterPro"/>
</dbReference>
<dbReference type="Gene3D" id="3.30.70.330">
    <property type="match status" value="1"/>
</dbReference>
<keyword evidence="2" id="KW-1185">Reference proteome</keyword>
<reference evidence="1" key="1">
    <citation type="submission" date="2021-02" db="EMBL/GenBank/DDBJ databases">
        <authorList>
            <person name="Nowell W R."/>
        </authorList>
    </citation>
    <scope>NUCLEOTIDE SEQUENCE</scope>
</reference>
<comment type="caution">
    <text evidence="1">The sequence shown here is derived from an EMBL/GenBank/DDBJ whole genome shotgun (WGS) entry which is preliminary data.</text>
</comment>
<protein>
    <submittedName>
        <fullName evidence="1">Uncharacterized protein</fullName>
    </submittedName>
</protein>
<proteinExistence type="predicted"/>
<evidence type="ECO:0000313" key="1">
    <source>
        <dbReference type="EMBL" id="CAF4684223.1"/>
    </source>
</evidence>